<comment type="subcellular location">
    <subcellularLocation>
        <location evidence="1">Cell membrane</location>
        <topology evidence="1">Single-pass membrane protein</topology>
    </subcellularLocation>
</comment>
<evidence type="ECO:0000256" key="8">
    <source>
        <dbReference type="ARBA" id="ARBA00023010"/>
    </source>
</evidence>
<evidence type="ECO:0000256" key="2">
    <source>
        <dbReference type="ARBA" id="ARBA00006742"/>
    </source>
</evidence>
<evidence type="ECO:0000256" key="5">
    <source>
        <dbReference type="ARBA" id="ARBA00022692"/>
    </source>
</evidence>
<evidence type="ECO:0000256" key="4">
    <source>
        <dbReference type="ARBA" id="ARBA00022475"/>
    </source>
</evidence>
<dbReference type="OrthoDB" id="2200301at2"/>
<evidence type="ECO:0000313" key="10">
    <source>
        <dbReference type="EMBL" id="AKK03275.1"/>
    </source>
</evidence>
<dbReference type="SMART" id="SM01323">
    <property type="entry name" value="YajC"/>
    <property type="match status" value="1"/>
</dbReference>
<keyword evidence="6" id="KW-0653">Protein transport</keyword>
<evidence type="ECO:0000256" key="9">
    <source>
        <dbReference type="ARBA" id="ARBA00023136"/>
    </source>
</evidence>
<evidence type="ECO:0000256" key="7">
    <source>
        <dbReference type="ARBA" id="ARBA00022989"/>
    </source>
</evidence>
<dbReference type="Pfam" id="PF02699">
    <property type="entry name" value="YajC"/>
    <property type="match status" value="1"/>
</dbReference>
<dbReference type="PANTHER" id="PTHR33909:SF1">
    <property type="entry name" value="SEC TRANSLOCON ACCESSORY COMPLEX SUBUNIT YAJC"/>
    <property type="match status" value="1"/>
</dbReference>
<keyword evidence="11" id="KW-1185">Reference proteome</keyword>
<dbReference type="AlphaFoldDB" id="A0A0G3GRU0"/>
<comment type="similarity">
    <text evidence="2">Belongs to the YajC family.</text>
</comment>
<gene>
    <name evidence="10" type="ORF">CEPID_07085</name>
</gene>
<dbReference type="RefSeq" id="WP_052843418.1">
    <property type="nucleotide sequence ID" value="NZ_CP011541.1"/>
</dbReference>
<dbReference type="PANTHER" id="PTHR33909">
    <property type="entry name" value="SEC TRANSLOCON ACCESSORY COMPLEX SUBUNIT YAJC"/>
    <property type="match status" value="1"/>
</dbReference>
<dbReference type="InterPro" id="IPR003849">
    <property type="entry name" value="Preprotein_translocase_YajC"/>
</dbReference>
<proteinExistence type="inferred from homology"/>
<dbReference type="EMBL" id="CP011541">
    <property type="protein sequence ID" value="AKK03275.1"/>
    <property type="molecule type" value="Genomic_DNA"/>
</dbReference>
<dbReference type="NCBIfam" id="TIGR00739">
    <property type="entry name" value="yajC"/>
    <property type="match status" value="1"/>
</dbReference>
<organism evidence="10 11">
    <name type="scientific">Corynebacterium epidermidicanis</name>
    <dbReference type="NCBI Taxonomy" id="1050174"/>
    <lineage>
        <taxon>Bacteria</taxon>
        <taxon>Bacillati</taxon>
        <taxon>Actinomycetota</taxon>
        <taxon>Actinomycetes</taxon>
        <taxon>Mycobacteriales</taxon>
        <taxon>Corynebacteriaceae</taxon>
        <taxon>Corynebacterium</taxon>
    </lineage>
</organism>
<sequence>MNQSVLLLVMLIILAIPVVLNSLRSSKQIKEINAIQASLAVGDQVVTASGLHGKVVTLTEEVVGLEVAPGVATTWERRAIIKKTS</sequence>
<evidence type="ECO:0000256" key="6">
    <source>
        <dbReference type="ARBA" id="ARBA00022927"/>
    </source>
</evidence>
<dbReference type="Proteomes" id="UP000035368">
    <property type="component" value="Chromosome"/>
</dbReference>
<dbReference type="PATRIC" id="fig|1050174.4.peg.1434"/>
<keyword evidence="3" id="KW-0813">Transport</keyword>
<keyword evidence="8" id="KW-0811">Translocation</keyword>
<dbReference type="GO" id="GO:0015031">
    <property type="term" value="P:protein transport"/>
    <property type="evidence" value="ECO:0007669"/>
    <property type="project" value="UniProtKB-KW"/>
</dbReference>
<name>A0A0G3GRU0_9CORY</name>
<reference evidence="10 11" key="1">
    <citation type="submission" date="2015-05" db="EMBL/GenBank/DDBJ databases">
        <title>Complete genome sequence of Corynebacterium epidermidicanis DSM 45586, isolated from the skin of a dog suffering from pruritus.</title>
        <authorList>
            <person name="Ruckert C."/>
            <person name="Albersmeier A."/>
            <person name="Winkler A."/>
            <person name="Tauch A."/>
        </authorList>
    </citation>
    <scope>NUCLEOTIDE SEQUENCE [LARGE SCALE GENOMIC DNA]</scope>
    <source>
        <strain evidence="10 11">DSM 45586</strain>
    </source>
</reference>
<dbReference type="GO" id="GO:0005886">
    <property type="term" value="C:plasma membrane"/>
    <property type="evidence" value="ECO:0007669"/>
    <property type="project" value="UniProtKB-SubCell"/>
</dbReference>
<keyword evidence="4" id="KW-1003">Cell membrane</keyword>
<protein>
    <submittedName>
        <fullName evidence="10">Preprotein translocase, YajC subunit</fullName>
    </submittedName>
</protein>
<accession>A0A0G3GRU0</accession>
<evidence type="ECO:0000256" key="1">
    <source>
        <dbReference type="ARBA" id="ARBA00004162"/>
    </source>
</evidence>
<evidence type="ECO:0000256" key="3">
    <source>
        <dbReference type="ARBA" id="ARBA00022448"/>
    </source>
</evidence>
<evidence type="ECO:0000313" key="11">
    <source>
        <dbReference type="Proteomes" id="UP000035368"/>
    </source>
</evidence>
<keyword evidence="7" id="KW-1133">Transmembrane helix</keyword>
<keyword evidence="9" id="KW-0472">Membrane</keyword>
<dbReference type="KEGG" id="cei:CEPID_07085"/>
<keyword evidence="5" id="KW-0812">Transmembrane</keyword>
<dbReference type="STRING" id="1050174.CEPID_07085"/>